<dbReference type="EC" id="3.2.1.52" evidence="3"/>
<dbReference type="InterPro" id="IPR017853">
    <property type="entry name" value="GH"/>
</dbReference>
<dbReference type="Proteomes" id="UP000600247">
    <property type="component" value="Unassembled WGS sequence"/>
</dbReference>
<evidence type="ECO:0000256" key="4">
    <source>
        <dbReference type="ARBA" id="ARBA00022801"/>
    </source>
</evidence>
<dbReference type="SUPFAM" id="SSF51445">
    <property type="entry name" value="(Trans)glycosidases"/>
    <property type="match status" value="1"/>
</dbReference>
<dbReference type="PANTHER" id="PTHR22600:SF57">
    <property type="entry name" value="BETA-N-ACETYLHEXOSAMINIDASE"/>
    <property type="match status" value="1"/>
</dbReference>
<dbReference type="SUPFAM" id="SSF55545">
    <property type="entry name" value="beta-N-acetylhexosaminidase-like domain"/>
    <property type="match status" value="1"/>
</dbReference>
<keyword evidence="5" id="KW-0326">Glycosidase</keyword>
<evidence type="ECO:0000259" key="7">
    <source>
        <dbReference type="Pfam" id="PF00728"/>
    </source>
</evidence>
<dbReference type="PANTHER" id="PTHR22600">
    <property type="entry name" value="BETA-HEXOSAMINIDASE"/>
    <property type="match status" value="1"/>
</dbReference>
<dbReference type="EMBL" id="BMHY01000002">
    <property type="protein sequence ID" value="GGG62340.1"/>
    <property type="molecule type" value="Genomic_DNA"/>
</dbReference>
<dbReference type="PRINTS" id="PR00738">
    <property type="entry name" value="GLHYDRLASE20"/>
</dbReference>
<dbReference type="GO" id="GO:0004563">
    <property type="term" value="F:beta-N-acetylhexosaminidase activity"/>
    <property type="evidence" value="ECO:0007669"/>
    <property type="project" value="UniProtKB-EC"/>
</dbReference>
<evidence type="ECO:0000256" key="2">
    <source>
        <dbReference type="ARBA" id="ARBA00006285"/>
    </source>
</evidence>
<dbReference type="GO" id="GO:0030203">
    <property type="term" value="P:glycosaminoglycan metabolic process"/>
    <property type="evidence" value="ECO:0007669"/>
    <property type="project" value="TreeGrafter"/>
</dbReference>
<gene>
    <name evidence="9" type="ORF">GCM10010918_15060</name>
</gene>
<evidence type="ECO:0000256" key="3">
    <source>
        <dbReference type="ARBA" id="ARBA00012663"/>
    </source>
</evidence>
<evidence type="ECO:0000313" key="9">
    <source>
        <dbReference type="EMBL" id="GGG62340.1"/>
    </source>
</evidence>
<name>A0A917GYP9_9BACL</name>
<accession>A0A917GYP9</accession>
<dbReference type="InterPro" id="IPR029018">
    <property type="entry name" value="Hex-like_dom2"/>
</dbReference>
<evidence type="ECO:0000259" key="8">
    <source>
        <dbReference type="Pfam" id="PF02838"/>
    </source>
</evidence>
<evidence type="ECO:0000256" key="6">
    <source>
        <dbReference type="PIRSR" id="PIRSR625705-1"/>
    </source>
</evidence>
<comment type="catalytic activity">
    <reaction evidence="1">
        <text>Hydrolysis of terminal non-reducing N-acetyl-D-hexosamine residues in N-acetyl-beta-D-hexosaminides.</text>
        <dbReference type="EC" id="3.2.1.52"/>
    </reaction>
</comment>
<feature type="domain" description="Beta-hexosaminidase bacterial type N-terminal" evidence="8">
    <location>
        <begin position="7"/>
        <end position="133"/>
    </location>
</feature>
<dbReference type="RefSeq" id="WP_188888298.1">
    <property type="nucleotide sequence ID" value="NZ_BMHY01000002.1"/>
</dbReference>
<comment type="similarity">
    <text evidence="2">Belongs to the glycosyl hydrolase 20 family.</text>
</comment>
<dbReference type="InterPro" id="IPR015883">
    <property type="entry name" value="Glyco_hydro_20_cat"/>
</dbReference>
<organism evidence="9 10">
    <name type="scientific">Paenibacillus radicis</name>
    <name type="common">ex Gao et al. 2016</name>
    <dbReference type="NCBI Taxonomy" id="1737354"/>
    <lineage>
        <taxon>Bacteria</taxon>
        <taxon>Bacillati</taxon>
        <taxon>Bacillota</taxon>
        <taxon>Bacilli</taxon>
        <taxon>Bacillales</taxon>
        <taxon>Paenibacillaceae</taxon>
        <taxon>Paenibacillus</taxon>
    </lineage>
</organism>
<feature type="domain" description="Glycoside hydrolase family 20 catalytic" evidence="7">
    <location>
        <begin position="137"/>
        <end position="385"/>
    </location>
</feature>
<dbReference type="CDD" id="cd06565">
    <property type="entry name" value="GH20_GcnA-like"/>
    <property type="match status" value="1"/>
</dbReference>
<dbReference type="Gene3D" id="3.20.20.80">
    <property type="entry name" value="Glycosidases"/>
    <property type="match status" value="1"/>
</dbReference>
<reference evidence="9 10" key="1">
    <citation type="journal article" date="2014" name="Int. J. Syst. Evol. Microbiol.">
        <title>Complete genome sequence of Corynebacterium casei LMG S-19264T (=DSM 44701T), isolated from a smear-ripened cheese.</title>
        <authorList>
            <consortium name="US DOE Joint Genome Institute (JGI-PGF)"/>
            <person name="Walter F."/>
            <person name="Albersmeier A."/>
            <person name="Kalinowski J."/>
            <person name="Ruckert C."/>
        </authorList>
    </citation>
    <scope>NUCLEOTIDE SEQUENCE [LARGE SCALE GENOMIC DNA]</scope>
    <source>
        <strain evidence="9 10">CGMCC 1.15286</strain>
    </source>
</reference>
<dbReference type="AlphaFoldDB" id="A0A917GYP9"/>
<keyword evidence="4" id="KW-0378">Hydrolase</keyword>
<dbReference type="Gene3D" id="3.30.379.10">
    <property type="entry name" value="Chitobiase/beta-hexosaminidase domain 2-like"/>
    <property type="match status" value="1"/>
</dbReference>
<dbReference type="InterPro" id="IPR015882">
    <property type="entry name" value="HEX_bac_N"/>
</dbReference>
<evidence type="ECO:0000256" key="1">
    <source>
        <dbReference type="ARBA" id="ARBA00001231"/>
    </source>
</evidence>
<dbReference type="InterPro" id="IPR025705">
    <property type="entry name" value="Beta_hexosaminidase_sua/sub"/>
</dbReference>
<dbReference type="GO" id="GO:0016020">
    <property type="term" value="C:membrane"/>
    <property type="evidence" value="ECO:0007669"/>
    <property type="project" value="TreeGrafter"/>
</dbReference>
<sequence length="658" mass="73301">MSILNKLYPRPRGFQLTGGRSSLGTAFAVTARDEEMKRWADGINMERRLSAALNRIAGASIGQTSSKDAAVTVTKVELACVSGIHPQGYSMTWEGGLLRIEASARIGLHYAVLTAEQLLERSGLEWEHFHIEDEPDFPVRGFMLDIGRNKIPKMDTLFGLIDTLSGLKINHLQLYMEGYPFSYSAYAGLFPDATPITAKEYEELDAYAASRFIDLVPNQNCLGHMGDWLAKPELRELAEHPDGMSPPIPLPFKLPPTTLNPTDGRSLELVKTMLDELLPLFSSAYANINMDEPFGLGTGSSKARAEQIGVGKLYMEYADKVIGLVQKHGKKTLMWGDIIAKHPETLPLLPADVTVLDWNYDNYRSFEASARRLQESGVPYYVCPGTSTWAAITGRTDNMLDNIADAARCGAAFGAGGFIITDWGDSGHWQTLNASYPGIVYGAGASWQAERNIEEIEGAEQYISDVILKDSTGSIGKLLFELGRYYRLENSSLDNMTYTSYLLNRGLSTQEKLETETNAMMELYKEIGARGGPFLLDYRYAEMLNWLSSRKQQLEQVQLNLPDANTVVEELKLSVALIEQGVGLHRCVYRIELPDDAAEQALVVQLKEQLEQTIHEFERLWLLRNRAGGLARSTKALYKLLGQYEEKLKAFAEASQME</sequence>
<keyword evidence="10" id="KW-1185">Reference proteome</keyword>
<evidence type="ECO:0000313" key="10">
    <source>
        <dbReference type="Proteomes" id="UP000600247"/>
    </source>
</evidence>
<proteinExistence type="inferred from homology"/>
<dbReference type="Pfam" id="PF02838">
    <property type="entry name" value="Glyco_hydro_20b"/>
    <property type="match status" value="1"/>
</dbReference>
<feature type="active site" description="Proton donor" evidence="6">
    <location>
        <position position="292"/>
    </location>
</feature>
<comment type="caution">
    <text evidence="9">The sequence shown here is derived from an EMBL/GenBank/DDBJ whole genome shotgun (WGS) entry which is preliminary data.</text>
</comment>
<protein>
    <recommendedName>
        <fullName evidence="3">beta-N-acetylhexosaminidase</fullName>
        <ecNumber evidence="3">3.2.1.52</ecNumber>
    </recommendedName>
</protein>
<dbReference type="GO" id="GO:0005975">
    <property type="term" value="P:carbohydrate metabolic process"/>
    <property type="evidence" value="ECO:0007669"/>
    <property type="project" value="InterPro"/>
</dbReference>
<dbReference type="Pfam" id="PF00728">
    <property type="entry name" value="Glyco_hydro_20"/>
    <property type="match status" value="1"/>
</dbReference>
<evidence type="ECO:0000256" key="5">
    <source>
        <dbReference type="ARBA" id="ARBA00023295"/>
    </source>
</evidence>